<accession>A0A0F5ISM1</accession>
<protein>
    <recommendedName>
        <fullName evidence="1">Dipeptidase</fullName>
        <ecNumber evidence="1">3.4.-.-</ecNumber>
    </recommendedName>
</protein>
<organism evidence="3 4">
    <name type="scientific">Parabacteroides goldsteinii DSM 19448 = WAL 12034</name>
    <dbReference type="NCBI Taxonomy" id="927665"/>
    <lineage>
        <taxon>Bacteria</taxon>
        <taxon>Pseudomonadati</taxon>
        <taxon>Bacteroidota</taxon>
        <taxon>Bacteroidia</taxon>
        <taxon>Bacteroidales</taxon>
        <taxon>Tannerellaceae</taxon>
        <taxon>Parabacteroides</taxon>
    </lineage>
</organism>
<comment type="similarity">
    <text evidence="1">Belongs to the peptidase C69 family.</text>
</comment>
<dbReference type="GeneID" id="69980825"/>
<dbReference type="GO" id="GO:0070004">
    <property type="term" value="F:cysteine-type exopeptidase activity"/>
    <property type="evidence" value="ECO:0007669"/>
    <property type="project" value="InterPro"/>
</dbReference>
<dbReference type="HOGENOM" id="CLU_014823_3_1_10"/>
<sequence length="546" mass="61812">MKRKWIIAAACAVLLSGMEAMACTGLLVGKKASVDGSVMISYAADSHTLYGELYRWPAATWPKGAMLEVREWDTNKPLGQIPQVEQTYSVVGNMNEHQVAITESTWGGRPELVDTTGIIDYGSLIYIALQRSKSAREAIKVMTDLVKDYGYYSSGETFSIADKNEAWVMELIGKGPGNKGAVWVAIRVPDDCISAHANQSRIQQIPFDDKENCMYSPDVVSLAREKGYFSGKDKDFSFQKAYCPYDFSALRGCEARVWSFFRKYDKTMDKYTDFIKGDPSKEPMPLYVKPDRLLSVQDVQNGMRDHFEGTDLDMTKDAGAGSYKVPYRWRPMTFKVDGQEYTNERAIATQQTGFVIVPQMRNWLPDAIGGILWFGVDDADMAVFTPLYCSITESPECYRVGNGDIMNFSWTSAFWIHNWVANQAYGKYSFMIKDIRPVQQELENSYKEVIPAIDKAASELYAKNPAEAVRFLTWFSTTTADQATARWKKLGEYLLVKYMDGNVKKEENGQFKQNGYGLSEYPDFPGYDEDYYRSIVKSAGDRLKVK</sequence>
<dbReference type="AlphaFoldDB" id="A0A0F5ISM1"/>
<keyword evidence="1" id="KW-0224">Dipeptidase</keyword>
<dbReference type="STRING" id="927665.HMPREF1535_04214"/>
<dbReference type="PATRIC" id="fig|927665.4.peg.4329"/>
<dbReference type="EC" id="3.4.-.-" evidence="1"/>
<dbReference type="PANTHER" id="PTHR12994">
    <property type="entry name" value="SECERNIN"/>
    <property type="match status" value="1"/>
</dbReference>
<dbReference type="Proteomes" id="UP000033047">
    <property type="component" value="Unassembled WGS sequence"/>
</dbReference>
<keyword evidence="1" id="KW-0645">Protease</keyword>
<feature type="signal peptide" evidence="2">
    <location>
        <begin position="1"/>
        <end position="22"/>
    </location>
</feature>
<evidence type="ECO:0000256" key="2">
    <source>
        <dbReference type="SAM" id="SignalP"/>
    </source>
</evidence>
<comment type="caution">
    <text evidence="3">The sequence shown here is derived from an EMBL/GenBank/DDBJ whole genome shotgun (WGS) entry which is preliminary data.</text>
</comment>
<comment type="catalytic activity">
    <reaction evidence="1">
        <text>an L-aminoacyl-L-amino acid + H2O = 2 an L-alpha-amino acid</text>
        <dbReference type="Rhea" id="RHEA:48940"/>
        <dbReference type="ChEBI" id="CHEBI:15377"/>
        <dbReference type="ChEBI" id="CHEBI:59869"/>
        <dbReference type="ChEBI" id="CHEBI:77460"/>
    </reaction>
</comment>
<dbReference type="InterPro" id="IPR005322">
    <property type="entry name" value="Peptidase_C69"/>
</dbReference>
<dbReference type="GO" id="GO:0016805">
    <property type="term" value="F:dipeptidase activity"/>
    <property type="evidence" value="ECO:0007669"/>
    <property type="project" value="UniProtKB-KW"/>
</dbReference>
<dbReference type="Pfam" id="PF03577">
    <property type="entry name" value="Peptidase_C69"/>
    <property type="match status" value="2"/>
</dbReference>
<evidence type="ECO:0000256" key="1">
    <source>
        <dbReference type="RuleBase" id="RU364089"/>
    </source>
</evidence>
<proteinExistence type="inferred from homology"/>
<evidence type="ECO:0000313" key="4">
    <source>
        <dbReference type="Proteomes" id="UP000033047"/>
    </source>
</evidence>
<dbReference type="RefSeq" id="WP_007656005.1">
    <property type="nucleotide sequence ID" value="NZ_KQ033913.1"/>
</dbReference>
<reference evidence="3 4" key="1">
    <citation type="submission" date="2013-04" db="EMBL/GenBank/DDBJ databases">
        <title>The Genome Sequence of Parabacteroides goldsteinii DSM 19448.</title>
        <authorList>
            <consortium name="The Broad Institute Genomics Platform"/>
            <person name="Earl A."/>
            <person name="Ward D."/>
            <person name="Feldgarden M."/>
            <person name="Gevers D."/>
            <person name="Martens E."/>
            <person name="Sakamoto M."/>
            <person name="Benno Y."/>
            <person name="Song Y."/>
            <person name="Liu C."/>
            <person name="Lee J."/>
            <person name="Bolanos M."/>
            <person name="Vaisanen M.L."/>
            <person name="Finegold S.M."/>
            <person name="Walker B."/>
            <person name="Young S."/>
            <person name="Zeng Q."/>
            <person name="Gargeya S."/>
            <person name="Fitzgerald M."/>
            <person name="Haas B."/>
            <person name="Abouelleil A."/>
            <person name="Allen A.W."/>
            <person name="Alvarado L."/>
            <person name="Arachchi H.M."/>
            <person name="Berlin A.M."/>
            <person name="Chapman S.B."/>
            <person name="Gainer-Dewar J."/>
            <person name="Goldberg J."/>
            <person name="Griggs A."/>
            <person name="Gujja S."/>
            <person name="Hansen M."/>
            <person name="Howarth C."/>
            <person name="Imamovic A."/>
            <person name="Ireland A."/>
            <person name="Larimer J."/>
            <person name="McCowan C."/>
            <person name="Murphy C."/>
            <person name="Pearson M."/>
            <person name="Poon T.W."/>
            <person name="Priest M."/>
            <person name="Roberts A."/>
            <person name="Saif S."/>
            <person name="Shea T."/>
            <person name="Sisk P."/>
            <person name="Sykes S."/>
            <person name="Wortman J."/>
            <person name="Nusbaum C."/>
            <person name="Birren B."/>
        </authorList>
    </citation>
    <scope>NUCLEOTIDE SEQUENCE [LARGE SCALE GENOMIC DNA]</scope>
    <source>
        <strain evidence="3 4">DSM 19448</strain>
    </source>
</reference>
<dbReference type="Gene3D" id="3.60.60.10">
    <property type="entry name" value="Penicillin V Acylase, Chain A"/>
    <property type="match status" value="1"/>
</dbReference>
<keyword evidence="2" id="KW-0732">Signal</keyword>
<keyword evidence="1" id="KW-0378">Hydrolase</keyword>
<dbReference type="GO" id="GO:0006508">
    <property type="term" value="P:proteolysis"/>
    <property type="evidence" value="ECO:0007669"/>
    <property type="project" value="UniProtKB-KW"/>
</dbReference>
<dbReference type="PANTHER" id="PTHR12994:SF17">
    <property type="entry name" value="LD30995P"/>
    <property type="match status" value="1"/>
</dbReference>
<name>A0A0F5ISM1_9BACT</name>
<evidence type="ECO:0000313" key="3">
    <source>
        <dbReference type="EMBL" id="KKB48132.1"/>
    </source>
</evidence>
<dbReference type="EMBL" id="AQHV01000022">
    <property type="protein sequence ID" value="KKB48132.1"/>
    <property type="molecule type" value="Genomic_DNA"/>
</dbReference>
<feature type="chain" id="PRO_5002487946" description="Dipeptidase" evidence="2">
    <location>
        <begin position="23"/>
        <end position="546"/>
    </location>
</feature>
<gene>
    <name evidence="3" type="ORF">HMPREF1535_04214</name>
</gene>